<feature type="region of interest" description="Disordered" evidence="6">
    <location>
        <begin position="573"/>
        <end position="600"/>
    </location>
</feature>
<dbReference type="PANTHER" id="PTHR23253">
    <property type="entry name" value="EUKARYOTIC TRANSLATION INITIATION FACTOR 4 GAMMA"/>
    <property type="match status" value="1"/>
</dbReference>
<dbReference type="Pfam" id="PF02854">
    <property type="entry name" value="MIF4G"/>
    <property type="match status" value="1"/>
</dbReference>
<feature type="compositionally biased region" description="Pro residues" evidence="6">
    <location>
        <begin position="575"/>
        <end position="589"/>
    </location>
</feature>
<dbReference type="PROSITE" id="PS51366">
    <property type="entry name" value="MI"/>
    <property type="match status" value="1"/>
</dbReference>
<dbReference type="InterPro" id="IPR003890">
    <property type="entry name" value="MIF4G-like_typ-3"/>
</dbReference>
<dbReference type="Gene3D" id="1.25.40.180">
    <property type="match status" value="2"/>
</dbReference>
<organism evidence="8">
    <name type="scientific">Populus alba</name>
    <name type="common">White poplar</name>
    <dbReference type="NCBI Taxonomy" id="43335"/>
    <lineage>
        <taxon>Eukaryota</taxon>
        <taxon>Viridiplantae</taxon>
        <taxon>Streptophyta</taxon>
        <taxon>Embryophyta</taxon>
        <taxon>Tracheophyta</taxon>
        <taxon>Spermatophyta</taxon>
        <taxon>Magnoliopsida</taxon>
        <taxon>eudicotyledons</taxon>
        <taxon>Gunneridae</taxon>
        <taxon>Pentapetalae</taxon>
        <taxon>rosids</taxon>
        <taxon>fabids</taxon>
        <taxon>Malpighiales</taxon>
        <taxon>Salicaceae</taxon>
        <taxon>Saliceae</taxon>
        <taxon>Populus</taxon>
    </lineage>
</organism>
<sequence length="766" mass="84462">MQADQTVISLRPGGGGGSSATRGTRLFTPRLDSASLSDTSQSFSSFQTGDLRFEDHERIRYTRNQLLQFKEIENVPEDILKIRQEIESEFVGDDQIWSRADSSPQSQSRYSEPDKRDWRDRSGAFGEEKSLEAIRGSKEFSNRQDQLNSQFARAQITANQGVGPARTLIKAEVPWSARRGTLSEEQRVLKTVKGILNKLTPEKFDVLKGQLIDSGITTPDILKGVISLIFDKAVLEPTFCPMYALLCSDLNEKLLPFPSDEPGGKEITFKRILLNNCQEAFEGDDNLRADISKLTAPEQEMERRDKERLVRLRTLGNMRLIGELLKQKMVPEKIVHHIVQELLGDDNKTCPAEENVEAICQFFNTIGKQLDKNPKARQVNDVYFSRLKELTTNPQLAPRFRFMVRDVLDLRANSWVPRREEVKAKTISEIHSEAEKNLGLRPGATAVMRNGRNATAFGGVGPGGFPIGRPGAGGMMPGMPGMMKMPGMPGLDSDNWEVPRTRTMPRGNNFGSTQSTGRIPTSLINKSPSINARLLPQGSGGVIEGKTNSLLQGGGTPSQPGFDTRTELVGQTPQPVAPTVPAIPSPRKPLAPTTRSNPDDLRKKTISLLEEYFSVRILDEALQCVEELKDPAFHPEVAKEAIALALEKSPPCVGPVIKLLEFLLAKNVLTARDIGTGCLLYGSLLDDIGIDLPKAPNNFGEILGNLVVVQGLDFGVMKELLEKVEDNKFRKAIFDCAMKSINSNPSGQEVLATQGSNIQACESLFS</sequence>
<comment type="similarity">
    <text evidence="1">Belongs to the eukaryotic initiation factor 4G family.</text>
</comment>
<evidence type="ECO:0000256" key="6">
    <source>
        <dbReference type="SAM" id="MobiDB-lite"/>
    </source>
</evidence>
<name>A0A4U5QNE7_POPAL</name>
<dbReference type="SMR" id="A0A4U5QNE7"/>
<dbReference type="GO" id="GO:0003729">
    <property type="term" value="F:mRNA binding"/>
    <property type="evidence" value="ECO:0007669"/>
    <property type="project" value="TreeGrafter"/>
</dbReference>
<feature type="compositionally biased region" description="Polar residues" evidence="6">
    <location>
        <begin position="100"/>
        <end position="110"/>
    </location>
</feature>
<evidence type="ECO:0000256" key="4">
    <source>
        <dbReference type="ARBA" id="ARBA00022917"/>
    </source>
</evidence>
<dbReference type="AlphaFoldDB" id="A0A4U5QNE7"/>
<dbReference type="GO" id="GO:0003743">
    <property type="term" value="F:translation initiation factor activity"/>
    <property type="evidence" value="ECO:0007669"/>
    <property type="project" value="UniProtKB-KW"/>
</dbReference>
<dbReference type="GO" id="GO:0016281">
    <property type="term" value="C:eukaryotic translation initiation factor 4F complex"/>
    <property type="evidence" value="ECO:0007669"/>
    <property type="project" value="TreeGrafter"/>
</dbReference>
<evidence type="ECO:0000256" key="3">
    <source>
        <dbReference type="ARBA" id="ARBA00022845"/>
    </source>
</evidence>
<feature type="region of interest" description="Disordered" evidence="6">
    <location>
        <begin position="1"/>
        <end position="24"/>
    </location>
</feature>
<keyword evidence="3" id="KW-0810">Translation regulation</keyword>
<dbReference type="InterPro" id="IPR016024">
    <property type="entry name" value="ARM-type_fold"/>
</dbReference>
<feature type="compositionally biased region" description="Basic and acidic residues" evidence="6">
    <location>
        <begin position="111"/>
        <end position="123"/>
    </location>
</feature>
<dbReference type="EMBL" id="RCHU01000183">
    <property type="protein sequence ID" value="TKS11809.1"/>
    <property type="molecule type" value="Genomic_DNA"/>
</dbReference>
<evidence type="ECO:0000259" key="7">
    <source>
        <dbReference type="PROSITE" id="PS51366"/>
    </source>
</evidence>
<dbReference type="SUPFAM" id="SSF48371">
    <property type="entry name" value="ARM repeat"/>
    <property type="match status" value="2"/>
</dbReference>
<comment type="function">
    <text evidence="5">Plays a role in the accumulation of some potyvirus during viral infection.</text>
</comment>
<dbReference type="SMART" id="SM00544">
    <property type="entry name" value="MA3"/>
    <property type="match status" value="1"/>
</dbReference>
<dbReference type="FunFam" id="1.25.40.180:FF:000036">
    <property type="entry name" value="Eukaryotic translation initiation factor isoform 4G-2"/>
    <property type="match status" value="1"/>
</dbReference>
<feature type="compositionally biased region" description="Polar residues" evidence="6">
    <location>
        <begin position="509"/>
        <end position="524"/>
    </location>
</feature>
<dbReference type="InterPro" id="IPR003891">
    <property type="entry name" value="Initiation_fac_eIF4g_MI"/>
</dbReference>
<dbReference type="PANTHER" id="PTHR23253:SF62">
    <property type="entry name" value="MI DOMAIN-CONTAINING PROTEIN"/>
    <property type="match status" value="1"/>
</dbReference>
<evidence type="ECO:0000256" key="1">
    <source>
        <dbReference type="ARBA" id="ARBA00005775"/>
    </source>
</evidence>
<dbReference type="Pfam" id="PF02847">
    <property type="entry name" value="MA3"/>
    <property type="match status" value="1"/>
</dbReference>
<dbReference type="GO" id="GO:0006417">
    <property type="term" value="P:regulation of translation"/>
    <property type="evidence" value="ECO:0007669"/>
    <property type="project" value="UniProtKB-KW"/>
</dbReference>
<dbReference type="FunFam" id="1.25.40.180:FF:000027">
    <property type="entry name" value="Eukaryotic translation initiation factor isoform 4G-2"/>
    <property type="match status" value="1"/>
</dbReference>
<keyword evidence="2" id="KW-0396">Initiation factor</keyword>
<gene>
    <name evidence="8" type="ORF">D5086_0000068300</name>
</gene>
<comment type="caution">
    <text evidence="8">The sequence shown here is derived from an EMBL/GenBank/DDBJ whole genome shotgun (WGS) entry which is preliminary data.</text>
</comment>
<reference evidence="8" key="1">
    <citation type="submission" date="2018-10" db="EMBL/GenBank/DDBJ databases">
        <title>Population genomic analysis revealed the cold adaptation of white poplar.</title>
        <authorList>
            <person name="Liu Y.-J."/>
        </authorList>
    </citation>
    <scope>NUCLEOTIDE SEQUENCE [LARGE SCALE GENOMIC DNA]</scope>
    <source>
        <strain evidence="8">PAL-ZL1</strain>
    </source>
</reference>
<feature type="domain" description="MI" evidence="7">
    <location>
        <begin position="600"/>
        <end position="722"/>
    </location>
</feature>
<feature type="region of interest" description="Disordered" evidence="6">
    <location>
        <begin position="95"/>
        <end position="123"/>
    </location>
</feature>
<feature type="region of interest" description="Disordered" evidence="6">
    <location>
        <begin position="503"/>
        <end position="524"/>
    </location>
</feature>
<dbReference type="SMART" id="SM00543">
    <property type="entry name" value="MIF4G"/>
    <property type="match status" value="1"/>
</dbReference>
<protein>
    <recommendedName>
        <fullName evidence="7">MI domain-containing protein</fullName>
    </recommendedName>
</protein>
<dbReference type="STRING" id="43335.A0A4U5QNE7"/>
<proteinExistence type="inferred from homology"/>
<accession>A0A4U5QNE7</accession>
<keyword evidence="4" id="KW-0648">Protein biosynthesis</keyword>
<evidence type="ECO:0000313" key="8">
    <source>
        <dbReference type="EMBL" id="TKS11809.1"/>
    </source>
</evidence>
<evidence type="ECO:0000256" key="2">
    <source>
        <dbReference type="ARBA" id="ARBA00022540"/>
    </source>
</evidence>
<evidence type="ECO:0000256" key="5">
    <source>
        <dbReference type="ARBA" id="ARBA00057610"/>
    </source>
</evidence>